<proteinExistence type="predicted"/>
<evidence type="ECO:0000256" key="1">
    <source>
        <dbReference type="ARBA" id="ARBA00005187"/>
    </source>
</evidence>
<dbReference type="Proteomes" id="UP001163046">
    <property type="component" value="Unassembled WGS sequence"/>
</dbReference>
<dbReference type="InterPro" id="IPR050795">
    <property type="entry name" value="Asn_Synthetase"/>
</dbReference>
<gene>
    <name evidence="4" type="ORF">OS493_028138</name>
</gene>
<comment type="caution">
    <text evidence="4">The sequence shown here is derived from an EMBL/GenBank/DDBJ whole genome shotgun (WGS) entry which is preliminary data.</text>
</comment>
<evidence type="ECO:0000313" key="4">
    <source>
        <dbReference type="EMBL" id="KAJ7377580.1"/>
    </source>
</evidence>
<dbReference type="InterPro" id="IPR014729">
    <property type="entry name" value="Rossmann-like_a/b/a_fold"/>
</dbReference>
<reference evidence="4" key="1">
    <citation type="submission" date="2023-01" db="EMBL/GenBank/DDBJ databases">
        <title>Genome assembly of the deep-sea coral Lophelia pertusa.</title>
        <authorList>
            <person name="Herrera S."/>
            <person name="Cordes E."/>
        </authorList>
    </citation>
    <scope>NUCLEOTIDE SEQUENCE</scope>
    <source>
        <strain evidence="4">USNM1676648</strain>
        <tissue evidence="4">Polyp</tissue>
    </source>
</reference>
<evidence type="ECO:0000256" key="3">
    <source>
        <dbReference type="ARBA" id="ARBA00022840"/>
    </source>
</evidence>
<dbReference type="PANTHER" id="PTHR11772">
    <property type="entry name" value="ASPARAGINE SYNTHETASE"/>
    <property type="match status" value="1"/>
</dbReference>
<comment type="pathway">
    <text evidence="1">Amino-acid biosynthesis; L-asparagine biosynthesis; L-asparagine from L-aspartate (L-Gln route): step 1/1.</text>
</comment>
<dbReference type="SUPFAM" id="SSF52402">
    <property type="entry name" value="Adenine nucleotide alpha hydrolases-like"/>
    <property type="match status" value="1"/>
</dbReference>
<dbReference type="GO" id="GO:0006529">
    <property type="term" value="P:asparagine biosynthetic process"/>
    <property type="evidence" value="ECO:0007669"/>
    <property type="project" value="TreeGrafter"/>
</dbReference>
<evidence type="ECO:0000313" key="5">
    <source>
        <dbReference type="Proteomes" id="UP001163046"/>
    </source>
</evidence>
<name>A0A9X0CVY9_9CNID</name>
<dbReference type="Gene3D" id="3.40.50.620">
    <property type="entry name" value="HUPs"/>
    <property type="match status" value="1"/>
</dbReference>
<dbReference type="GO" id="GO:0005524">
    <property type="term" value="F:ATP binding"/>
    <property type="evidence" value="ECO:0007669"/>
    <property type="project" value="UniProtKB-KW"/>
</dbReference>
<dbReference type="PANTHER" id="PTHR11772:SF23">
    <property type="entry name" value="ASPARAGINE SYNTHETASE [GLUTAMINE-HYDROLYZING]"/>
    <property type="match status" value="1"/>
</dbReference>
<keyword evidence="2" id="KW-0547">Nucleotide-binding</keyword>
<protein>
    <submittedName>
        <fullName evidence="4">Uncharacterized protein</fullName>
    </submittedName>
</protein>
<feature type="non-terminal residue" evidence="4">
    <location>
        <position position="1"/>
    </location>
</feature>
<dbReference type="GO" id="GO:0004066">
    <property type="term" value="F:asparagine synthase (glutamine-hydrolyzing) activity"/>
    <property type="evidence" value="ECO:0007669"/>
    <property type="project" value="TreeGrafter"/>
</dbReference>
<evidence type="ECO:0000256" key="2">
    <source>
        <dbReference type="ARBA" id="ARBA00022741"/>
    </source>
</evidence>
<accession>A0A9X0CVY9</accession>
<sequence length="126" mass="14276">LKKEFRHCAMSSVDSLETWEILAIRAAVGMYLVSKYISKETDTCTVVMYYGEDSDELCLDTSISTRLQARTKQMQSHLDCWTILYLYDVLRANRSTAAHGLQIASTFLGCSLYTLFPDTLSRNPST</sequence>
<dbReference type="GO" id="GO:0005829">
    <property type="term" value="C:cytosol"/>
    <property type="evidence" value="ECO:0007669"/>
    <property type="project" value="TreeGrafter"/>
</dbReference>
<dbReference type="EMBL" id="MU826376">
    <property type="protein sequence ID" value="KAJ7377580.1"/>
    <property type="molecule type" value="Genomic_DNA"/>
</dbReference>
<dbReference type="AlphaFoldDB" id="A0A9X0CVY9"/>
<organism evidence="4 5">
    <name type="scientific">Desmophyllum pertusum</name>
    <dbReference type="NCBI Taxonomy" id="174260"/>
    <lineage>
        <taxon>Eukaryota</taxon>
        <taxon>Metazoa</taxon>
        <taxon>Cnidaria</taxon>
        <taxon>Anthozoa</taxon>
        <taxon>Hexacorallia</taxon>
        <taxon>Scleractinia</taxon>
        <taxon>Caryophylliina</taxon>
        <taxon>Caryophylliidae</taxon>
        <taxon>Desmophyllum</taxon>
    </lineage>
</organism>
<dbReference type="OrthoDB" id="409189at2759"/>
<keyword evidence="3" id="KW-0067">ATP-binding</keyword>
<keyword evidence="5" id="KW-1185">Reference proteome</keyword>